<evidence type="ECO:0000256" key="1">
    <source>
        <dbReference type="ARBA" id="ARBA00022763"/>
    </source>
</evidence>
<dbReference type="EMBL" id="AMQN01039901">
    <property type="status" value="NOT_ANNOTATED_CDS"/>
    <property type="molecule type" value="Genomic_DNA"/>
</dbReference>
<evidence type="ECO:0000313" key="3">
    <source>
        <dbReference type="EMBL" id="ELU12422.1"/>
    </source>
</evidence>
<protein>
    <recommendedName>
        <fullName evidence="2">Methylated-DNA-[protein]-cysteine S-methyltransferase DNA binding domain-containing protein</fullName>
    </recommendedName>
</protein>
<sequence>MAGYLISFPIPYFSNILKFVVYHESYIGEPTLTAPFTPSEIWYLLSRIPEGSVVTYGQLANMAGAPGYARVVGNILKQLPAGTDLPWHRVINGKGQISFPEGSSRYHLQILRLEQEGVVISSGKINLKNHQWHGE</sequence>
<dbReference type="CDD" id="cd06445">
    <property type="entry name" value="ATase"/>
    <property type="match status" value="1"/>
</dbReference>
<dbReference type="Gene3D" id="1.10.10.10">
    <property type="entry name" value="Winged helix-like DNA-binding domain superfamily/Winged helix DNA-binding domain"/>
    <property type="match status" value="1"/>
</dbReference>
<dbReference type="HOGENOM" id="CLU_000445_52_5_1"/>
<evidence type="ECO:0000313" key="5">
    <source>
        <dbReference type="Proteomes" id="UP000014760"/>
    </source>
</evidence>
<name>R7V1N6_CAPTE</name>
<dbReference type="STRING" id="283909.R7V1N6"/>
<dbReference type="OrthoDB" id="1907495at2759"/>
<dbReference type="SUPFAM" id="SSF46767">
    <property type="entry name" value="Methylated DNA-protein cysteine methyltransferase, C-terminal domain"/>
    <property type="match status" value="1"/>
</dbReference>
<dbReference type="EMBL" id="KB295969">
    <property type="protein sequence ID" value="ELU12422.1"/>
    <property type="molecule type" value="Genomic_DNA"/>
</dbReference>
<evidence type="ECO:0000313" key="4">
    <source>
        <dbReference type="EnsemblMetazoa" id="CapteP134298"/>
    </source>
</evidence>
<dbReference type="InterPro" id="IPR014048">
    <property type="entry name" value="MethylDNA_cys_MeTrfase_DNA-bd"/>
</dbReference>
<dbReference type="EnsemblMetazoa" id="CapteT134298">
    <property type="protein sequence ID" value="CapteP134298"/>
    <property type="gene ID" value="CapteG134298"/>
</dbReference>
<organism evidence="3">
    <name type="scientific">Capitella teleta</name>
    <name type="common">Polychaete worm</name>
    <dbReference type="NCBI Taxonomy" id="283909"/>
    <lineage>
        <taxon>Eukaryota</taxon>
        <taxon>Metazoa</taxon>
        <taxon>Spiralia</taxon>
        <taxon>Lophotrochozoa</taxon>
        <taxon>Annelida</taxon>
        <taxon>Polychaeta</taxon>
        <taxon>Sedentaria</taxon>
        <taxon>Scolecida</taxon>
        <taxon>Capitellidae</taxon>
        <taxon>Capitella</taxon>
    </lineage>
</organism>
<dbReference type="Proteomes" id="UP000014760">
    <property type="component" value="Unassembled WGS sequence"/>
</dbReference>
<reference evidence="3 5" key="2">
    <citation type="journal article" date="2013" name="Nature">
        <title>Insights into bilaterian evolution from three spiralian genomes.</title>
        <authorList>
            <person name="Simakov O."/>
            <person name="Marletaz F."/>
            <person name="Cho S.J."/>
            <person name="Edsinger-Gonzales E."/>
            <person name="Havlak P."/>
            <person name="Hellsten U."/>
            <person name="Kuo D.H."/>
            <person name="Larsson T."/>
            <person name="Lv J."/>
            <person name="Arendt D."/>
            <person name="Savage R."/>
            <person name="Osoegawa K."/>
            <person name="de Jong P."/>
            <person name="Grimwood J."/>
            <person name="Chapman J.A."/>
            <person name="Shapiro H."/>
            <person name="Aerts A."/>
            <person name="Otillar R.P."/>
            <person name="Terry A.Y."/>
            <person name="Boore J.L."/>
            <person name="Grigoriev I.V."/>
            <person name="Lindberg D.R."/>
            <person name="Seaver E.C."/>
            <person name="Weisblat D.A."/>
            <person name="Putnam N.H."/>
            <person name="Rokhsar D.S."/>
        </authorList>
    </citation>
    <scope>NUCLEOTIDE SEQUENCE</scope>
    <source>
        <strain evidence="3 5">I ESC-2004</strain>
    </source>
</reference>
<dbReference type="PANTHER" id="PTHR42942:SF1">
    <property type="entry name" value="ALKYLTRANSFERASE-LIKE PROTEIN 1"/>
    <property type="match status" value="1"/>
</dbReference>
<reference evidence="4" key="3">
    <citation type="submission" date="2015-06" db="UniProtKB">
        <authorList>
            <consortium name="EnsemblMetazoa"/>
        </authorList>
    </citation>
    <scope>IDENTIFICATION</scope>
</reference>
<dbReference type="GO" id="GO:0003824">
    <property type="term" value="F:catalytic activity"/>
    <property type="evidence" value="ECO:0007669"/>
    <property type="project" value="InterPro"/>
</dbReference>
<dbReference type="InterPro" id="IPR036217">
    <property type="entry name" value="MethylDNA_cys_MeTrfase_DNAb"/>
</dbReference>
<proteinExistence type="predicted"/>
<dbReference type="Pfam" id="PF01035">
    <property type="entry name" value="DNA_binding_1"/>
    <property type="match status" value="1"/>
</dbReference>
<keyword evidence="1" id="KW-0227">DNA damage</keyword>
<dbReference type="GO" id="GO:0006281">
    <property type="term" value="P:DNA repair"/>
    <property type="evidence" value="ECO:0007669"/>
    <property type="project" value="InterPro"/>
</dbReference>
<keyword evidence="5" id="KW-1185">Reference proteome</keyword>
<dbReference type="PANTHER" id="PTHR42942">
    <property type="entry name" value="6-O-METHYLGUANINE DNA METHYLTRANSFERASE"/>
    <property type="match status" value="1"/>
</dbReference>
<evidence type="ECO:0000259" key="2">
    <source>
        <dbReference type="Pfam" id="PF01035"/>
    </source>
</evidence>
<accession>R7V1N6</accession>
<dbReference type="AlphaFoldDB" id="R7V1N6"/>
<dbReference type="OMA" id="XPLSFRE"/>
<dbReference type="InterPro" id="IPR036388">
    <property type="entry name" value="WH-like_DNA-bd_sf"/>
</dbReference>
<reference evidence="5" key="1">
    <citation type="submission" date="2012-12" db="EMBL/GenBank/DDBJ databases">
        <authorList>
            <person name="Hellsten U."/>
            <person name="Grimwood J."/>
            <person name="Chapman J.A."/>
            <person name="Shapiro H."/>
            <person name="Aerts A."/>
            <person name="Otillar R.P."/>
            <person name="Terry A.Y."/>
            <person name="Boore J.L."/>
            <person name="Simakov O."/>
            <person name="Marletaz F."/>
            <person name="Cho S.-J."/>
            <person name="Edsinger-Gonzales E."/>
            <person name="Havlak P."/>
            <person name="Kuo D.-H."/>
            <person name="Larsson T."/>
            <person name="Lv J."/>
            <person name="Arendt D."/>
            <person name="Savage R."/>
            <person name="Osoegawa K."/>
            <person name="de Jong P."/>
            <person name="Lindberg D.R."/>
            <person name="Seaver E.C."/>
            <person name="Weisblat D.A."/>
            <person name="Putnam N.H."/>
            <person name="Grigoriev I.V."/>
            <person name="Rokhsar D.S."/>
        </authorList>
    </citation>
    <scope>NUCLEOTIDE SEQUENCE</scope>
    <source>
        <strain evidence="5">I ESC-2004</strain>
    </source>
</reference>
<dbReference type="InterPro" id="IPR052520">
    <property type="entry name" value="ATL_DNA_repair"/>
</dbReference>
<gene>
    <name evidence="3" type="ORF">CAPTEDRAFT_134298</name>
</gene>
<feature type="domain" description="Methylated-DNA-[protein]-cysteine S-methyltransferase DNA binding" evidence="2">
    <location>
        <begin position="40"/>
        <end position="115"/>
    </location>
</feature>